<keyword evidence="1" id="KW-0812">Transmembrane</keyword>
<keyword evidence="1" id="KW-0472">Membrane</keyword>
<feature type="transmembrane region" description="Helical" evidence="1">
    <location>
        <begin position="12"/>
        <end position="31"/>
    </location>
</feature>
<organism evidence="2 3">
    <name type="scientific">Aerococcus sanguinicola</name>
    <dbReference type="NCBI Taxonomy" id="119206"/>
    <lineage>
        <taxon>Bacteria</taxon>
        <taxon>Bacillati</taxon>
        <taxon>Bacillota</taxon>
        <taxon>Bacilli</taxon>
        <taxon>Lactobacillales</taxon>
        <taxon>Aerococcaceae</taxon>
        <taxon>Aerococcus</taxon>
    </lineage>
</organism>
<reference evidence="2 3" key="1">
    <citation type="submission" date="2019-09" db="EMBL/GenBank/DDBJ databases">
        <title>Draft genome sequence assemblies of isolates from the urinary tract.</title>
        <authorList>
            <person name="Mores C.R."/>
            <person name="Putonti C."/>
            <person name="Wolfe A.J."/>
        </authorList>
    </citation>
    <scope>NUCLEOTIDE SEQUENCE [LARGE SCALE GENOMIC DNA]</scope>
    <source>
        <strain evidence="2 3">UMB623</strain>
    </source>
</reference>
<evidence type="ECO:0000313" key="2">
    <source>
        <dbReference type="EMBL" id="KAA9299270.1"/>
    </source>
</evidence>
<dbReference type="Proteomes" id="UP000327148">
    <property type="component" value="Unassembled WGS sequence"/>
</dbReference>
<evidence type="ECO:0000256" key="1">
    <source>
        <dbReference type="SAM" id="Phobius"/>
    </source>
</evidence>
<dbReference type="EMBL" id="VYWO01000009">
    <property type="protein sequence ID" value="KAA9299270.1"/>
    <property type="molecule type" value="Genomic_DNA"/>
</dbReference>
<comment type="caution">
    <text evidence="2">The sequence shown here is derived from an EMBL/GenBank/DDBJ whole genome shotgun (WGS) entry which is preliminary data.</text>
</comment>
<sequence length="63" mass="7416">MKKKAIFSPFVLILDIGILVFWIVLQVYLGYSWKEAIFSGSTWLLFLAVLAYVSSFIRYHKRK</sequence>
<protein>
    <submittedName>
        <fullName evidence="2">Uncharacterized protein</fullName>
    </submittedName>
</protein>
<gene>
    <name evidence="2" type="ORF">F6I03_09395</name>
</gene>
<proteinExistence type="predicted"/>
<keyword evidence="1" id="KW-1133">Transmembrane helix</keyword>
<name>A0A5N1GKK7_9LACT</name>
<feature type="transmembrane region" description="Helical" evidence="1">
    <location>
        <begin position="37"/>
        <end position="57"/>
    </location>
</feature>
<dbReference type="AlphaFoldDB" id="A0A5N1GKK7"/>
<accession>A0A5N1GKK7</accession>
<dbReference type="RefSeq" id="WP_070431545.1">
    <property type="nucleotide sequence ID" value="NZ_VYWO01000009.1"/>
</dbReference>
<evidence type="ECO:0000313" key="3">
    <source>
        <dbReference type="Proteomes" id="UP000327148"/>
    </source>
</evidence>